<dbReference type="InterPro" id="IPR027417">
    <property type="entry name" value="P-loop_NTPase"/>
</dbReference>
<feature type="region of interest" description="Disordered" evidence="1">
    <location>
        <begin position="412"/>
        <end position="479"/>
    </location>
</feature>
<reference evidence="3" key="1">
    <citation type="submission" date="2021-07" db="EMBL/GenBank/DDBJ databases">
        <title>Neiella marina sp. nov., isolated from the intestinal content of sea cucumber Apostichopus japonicus.</title>
        <authorList>
            <person name="Bai X."/>
        </authorList>
    </citation>
    <scope>NUCLEOTIDE SEQUENCE</scope>
    <source>
        <strain evidence="3">126</strain>
    </source>
</reference>
<dbReference type="GO" id="GO:0005524">
    <property type="term" value="F:ATP binding"/>
    <property type="evidence" value="ECO:0007669"/>
    <property type="project" value="UniProtKB-KW"/>
</dbReference>
<dbReference type="SUPFAM" id="SSF52540">
    <property type="entry name" value="P-loop containing nucleoside triphosphate hydrolases"/>
    <property type="match status" value="1"/>
</dbReference>
<dbReference type="Gene3D" id="3.40.50.300">
    <property type="entry name" value="P-loop containing nucleotide triphosphate hydrolases"/>
    <property type="match status" value="1"/>
</dbReference>
<name>A0ABS7EHQ0_9GAMM</name>
<dbReference type="Pfam" id="PF13401">
    <property type="entry name" value="AAA_22"/>
    <property type="match status" value="1"/>
</dbReference>
<proteinExistence type="predicted"/>
<accession>A0ABS7EHQ0</accession>
<dbReference type="RefSeq" id="WP_220104496.1">
    <property type="nucleotide sequence ID" value="NZ_JAHZSS010000015.1"/>
</dbReference>
<gene>
    <name evidence="3" type="ORF">K0504_12310</name>
</gene>
<dbReference type="InterPro" id="IPR049945">
    <property type="entry name" value="AAA_22"/>
</dbReference>
<dbReference type="EMBL" id="JAHZSS010000015">
    <property type="protein sequence ID" value="MBW8191820.1"/>
    <property type="molecule type" value="Genomic_DNA"/>
</dbReference>
<evidence type="ECO:0000259" key="2">
    <source>
        <dbReference type="Pfam" id="PF13401"/>
    </source>
</evidence>
<evidence type="ECO:0000313" key="4">
    <source>
        <dbReference type="Proteomes" id="UP001166251"/>
    </source>
</evidence>
<keyword evidence="3" id="KW-0547">Nucleotide-binding</keyword>
<feature type="compositionally biased region" description="Basic and acidic residues" evidence="1">
    <location>
        <begin position="427"/>
        <end position="439"/>
    </location>
</feature>
<keyword evidence="4" id="KW-1185">Reference proteome</keyword>
<feature type="domain" description="ORC1/DEAH AAA+ ATPase" evidence="2">
    <location>
        <begin position="129"/>
        <end position="272"/>
    </location>
</feature>
<comment type="caution">
    <text evidence="3">The sequence shown here is derived from an EMBL/GenBank/DDBJ whole genome shotgun (WGS) entry which is preliminary data.</text>
</comment>
<sequence length="479" mass="53914">MKIQATYNEHPDQSLNGNPLCEALSVETNDRKLLDSLTQIPQIQDDFWQLSNLFKKTQIALLDDLYIPPSPTVEMLYEKFVSLLLSSYRNRHPLAADTVRFQFLLGTAAKAGQHYVGDAMPEDKIGPAVVISGLSGMGKTVTVRTVLKAIPQVIAHEEFDGQLFKATQLVWVSFDMPATPSPKALAMNFFKAVDSAIGTDYYQEWSAKYKQNVDAFYGAMQVIITTHHIGLVHLDEVQFLLKYANKKDSPNFQIIESLFNKLGVPLVMSMTSQGLELFDSELSNDTRLGLDITTARRMLSDRQFSFKLHNYGSDSFNQLFDALYPESLSTERESPGDEFKQRFHYLSCGLTAVMVRLARMHHETIIELRKNRKDVSTGDIAILNRIYKGQFNLIDSALQQLRYGHHSSYEKSITSDGQEKATFSNQEVKKQNAKQKEKLSIPAVDKNNDRTGTSVASSHDLLPESKFLSGMDHAEADHG</sequence>
<evidence type="ECO:0000256" key="1">
    <source>
        <dbReference type="SAM" id="MobiDB-lite"/>
    </source>
</evidence>
<protein>
    <submittedName>
        <fullName evidence="3">ATP-binding protein</fullName>
    </submittedName>
</protein>
<keyword evidence="3" id="KW-0067">ATP-binding</keyword>
<dbReference type="Proteomes" id="UP001166251">
    <property type="component" value="Unassembled WGS sequence"/>
</dbReference>
<evidence type="ECO:0000313" key="3">
    <source>
        <dbReference type="EMBL" id="MBW8191820.1"/>
    </source>
</evidence>
<organism evidence="3 4">
    <name type="scientific">Neiella holothuriorum</name>
    <dbReference type="NCBI Taxonomy" id="2870530"/>
    <lineage>
        <taxon>Bacteria</taxon>
        <taxon>Pseudomonadati</taxon>
        <taxon>Pseudomonadota</taxon>
        <taxon>Gammaproteobacteria</taxon>
        <taxon>Alteromonadales</taxon>
        <taxon>Echinimonadaceae</taxon>
        <taxon>Neiella</taxon>
    </lineage>
</organism>
<feature type="compositionally biased region" description="Polar residues" evidence="1">
    <location>
        <begin position="412"/>
        <end position="426"/>
    </location>
</feature>